<feature type="binding site" evidence="5">
    <location>
        <position position="146"/>
    </location>
    <ligand>
        <name>Fe cation</name>
        <dbReference type="ChEBI" id="CHEBI:24875"/>
        <note>catalytic</note>
    </ligand>
</feature>
<evidence type="ECO:0000256" key="6">
    <source>
        <dbReference type="RuleBase" id="RU364048"/>
    </source>
</evidence>
<evidence type="ECO:0000256" key="3">
    <source>
        <dbReference type="ARBA" id="ARBA00023002"/>
    </source>
</evidence>
<evidence type="ECO:0000313" key="8">
    <source>
        <dbReference type="Proteomes" id="UP000309033"/>
    </source>
</evidence>
<evidence type="ECO:0000256" key="5">
    <source>
        <dbReference type="PIRSR" id="PIRSR604294-1"/>
    </source>
</evidence>
<keyword evidence="2 5" id="KW-0479">Metal-binding</keyword>
<dbReference type="OrthoDB" id="6636843at2"/>
<comment type="similarity">
    <text evidence="1 6">Belongs to the carotenoid oxygenase family.</text>
</comment>
<organism evidence="7 8">
    <name type="scientific">Microbispora triticiradicis</name>
    <dbReference type="NCBI Taxonomy" id="2200763"/>
    <lineage>
        <taxon>Bacteria</taxon>
        <taxon>Bacillati</taxon>
        <taxon>Actinomycetota</taxon>
        <taxon>Actinomycetes</taxon>
        <taxon>Streptosporangiales</taxon>
        <taxon>Streptosporangiaceae</taxon>
        <taxon>Microbispora</taxon>
    </lineage>
</organism>
<evidence type="ECO:0000256" key="2">
    <source>
        <dbReference type="ARBA" id="ARBA00022723"/>
    </source>
</evidence>
<evidence type="ECO:0000256" key="4">
    <source>
        <dbReference type="ARBA" id="ARBA00023004"/>
    </source>
</evidence>
<dbReference type="PANTHER" id="PTHR10543">
    <property type="entry name" value="BETA-CAROTENE DIOXYGENASE"/>
    <property type="match status" value="1"/>
</dbReference>
<dbReference type="EMBL" id="VANP01000001">
    <property type="protein sequence ID" value="TLP66729.1"/>
    <property type="molecule type" value="Genomic_DNA"/>
</dbReference>
<name>A0A5R8ZLQ4_9ACTN</name>
<feature type="binding site" evidence="5">
    <location>
        <position position="255"/>
    </location>
    <ligand>
        <name>Fe cation</name>
        <dbReference type="ChEBI" id="CHEBI:24875"/>
        <note>catalytic</note>
    </ligand>
</feature>
<protein>
    <recommendedName>
        <fullName evidence="6">Dioxygenase</fullName>
        <ecNumber evidence="6">1.13.11.-</ecNumber>
    </recommendedName>
</protein>
<keyword evidence="3 6" id="KW-0560">Oxidoreductase</keyword>
<dbReference type="AlphaFoldDB" id="A0A5R8ZLQ4"/>
<sequence>MTASYLSGRLAPVPDEIDALDLPVEGTLPPELTGRYFRNGPNPRPGEEPGHWFVGHGMIHGIRLREGRAEWYRNRWVRTTRLDGAPYLGDKGVDLAAVPANTHVVSHADKIFALVENGLPYEMTPELDTVGPCDFGGRLATAMTAHPKEDPVTGELHFFGYGWAPPYLTYHRLSAAGELVETREVEVPGPTMAHDFAITANHVVWLDLPVVFDVNLVGRSMPYRWDDLYGARLGVMSRRTGQVRWFEIDPCYVFHVGNASEDEQGRIVVDAVRYAPGAFQAFWPTIGGTASPAAHTGGAALHRWVLDPATGVSKDEALDDRDVEFPTVNETLTGLRSRYLYAVTKDAIVKYDTGAGTSVAHETGDRTPGEAVFVPAATDGAGGTGGSGDEDAGWLLSIAGTDDGAELLVLDASDLSQVASVRLPRRVPAGFHGSWIPDA</sequence>
<dbReference type="GO" id="GO:0046872">
    <property type="term" value="F:metal ion binding"/>
    <property type="evidence" value="ECO:0007669"/>
    <property type="project" value="UniProtKB-KW"/>
</dbReference>
<keyword evidence="6 7" id="KW-0223">Dioxygenase</keyword>
<dbReference type="GO" id="GO:0010436">
    <property type="term" value="F:carotenoid dioxygenase activity"/>
    <property type="evidence" value="ECO:0007669"/>
    <property type="project" value="TreeGrafter"/>
</dbReference>
<feature type="binding site" evidence="5">
    <location>
        <position position="194"/>
    </location>
    <ligand>
        <name>Fe cation</name>
        <dbReference type="ChEBI" id="CHEBI:24875"/>
        <note>catalytic</note>
    </ligand>
</feature>
<evidence type="ECO:0000256" key="1">
    <source>
        <dbReference type="ARBA" id="ARBA00006787"/>
    </source>
</evidence>
<comment type="cofactor">
    <cofactor evidence="5 6">
        <name>Fe(2+)</name>
        <dbReference type="ChEBI" id="CHEBI:29033"/>
    </cofactor>
    <text evidence="5 6">Binds 1 Fe(2+) ion per subunit.</text>
</comment>
<proteinExistence type="inferred from homology"/>
<evidence type="ECO:0000313" key="7">
    <source>
        <dbReference type="EMBL" id="TLP66729.1"/>
    </source>
</evidence>
<dbReference type="Proteomes" id="UP000309033">
    <property type="component" value="Unassembled WGS sequence"/>
</dbReference>
<dbReference type="EC" id="1.13.11.-" evidence="6"/>
<dbReference type="Pfam" id="PF03055">
    <property type="entry name" value="RPE65"/>
    <property type="match status" value="1"/>
</dbReference>
<gene>
    <name evidence="7" type="ORF">FED44_04575</name>
</gene>
<comment type="caution">
    <text evidence="7">The sequence shown here is derived from an EMBL/GenBank/DDBJ whole genome shotgun (WGS) entry which is preliminary data.</text>
</comment>
<dbReference type="InterPro" id="IPR004294">
    <property type="entry name" value="Carotenoid_Oase"/>
</dbReference>
<keyword evidence="4 5" id="KW-0408">Iron</keyword>
<dbReference type="GO" id="GO:0016121">
    <property type="term" value="P:carotene catabolic process"/>
    <property type="evidence" value="ECO:0007669"/>
    <property type="project" value="TreeGrafter"/>
</dbReference>
<keyword evidence="8" id="KW-1185">Reference proteome</keyword>
<reference evidence="7" key="1">
    <citation type="submission" date="2019-05" db="EMBL/GenBank/DDBJ databases">
        <title>Isolation, diversity and antifungal activity of Actinobacteria from wheat.</title>
        <authorList>
            <person name="Yu B."/>
        </authorList>
    </citation>
    <scope>NUCLEOTIDE SEQUENCE [LARGE SCALE GENOMIC DNA]</scope>
    <source>
        <strain evidence="7">NEAU-HEGS1-5</strain>
    </source>
</reference>
<accession>A0A5R8ZLQ4</accession>
<dbReference type="PANTHER" id="PTHR10543:SF89">
    <property type="entry name" value="CAROTENOID 9,10(9',10')-CLEAVAGE DIOXYGENASE 1"/>
    <property type="match status" value="1"/>
</dbReference>
<feature type="binding site" evidence="5">
    <location>
        <position position="432"/>
    </location>
    <ligand>
        <name>Fe cation</name>
        <dbReference type="ChEBI" id="CHEBI:24875"/>
        <note>catalytic</note>
    </ligand>
</feature>